<comment type="catalytic activity">
    <reaction evidence="1">
        <text>S-ubiquitinyl-[E2 ubiquitin-conjugating enzyme]-L-cysteine + [acceptor protein]-L-lysine = [E2 ubiquitin-conjugating enzyme]-L-cysteine + N(6)-ubiquitinyl-[acceptor protein]-L-lysine.</text>
        <dbReference type="EC" id="2.3.2.27"/>
    </reaction>
</comment>
<protein>
    <recommendedName>
        <fullName evidence="2">RING-type E3 ubiquitin transferase</fullName>
        <ecNumber evidence="2">2.3.2.27</ecNumber>
    </recommendedName>
</protein>
<sequence>MHGVQPNPPRGGANPLQSGLHILQSRGMMPEMTLGHQSVHPFESAQIDDGVALNEGVQNRLDGVALNDQMQNLLDIIDLDYDEVEILLDQHQDMRLDMNNMSYEEFIALGERIGSVSTGLHEERITDQLETRVYIPYPNCTNLEELPFNDKEIVVCTICQCIKNWLVIKNECPICKSEALTSTKNNA</sequence>
<accession>A0A0C3V5G2</accession>
<keyword evidence="7" id="KW-0862">Zinc</keyword>
<reference evidence="9" key="3">
    <citation type="submission" date="2015-04" db="UniProtKB">
        <authorList>
            <consortium name="EnsemblPlants"/>
        </authorList>
    </citation>
    <scope>IDENTIFICATION</scope>
    <source>
        <strain evidence="9">cv. Jemalong A17</strain>
    </source>
</reference>
<dbReference type="PaxDb" id="3880-AES66602"/>
<dbReference type="InterPro" id="IPR045191">
    <property type="entry name" value="MBR1/2-like"/>
</dbReference>
<evidence type="ECO:0000256" key="6">
    <source>
        <dbReference type="ARBA" id="ARBA00022786"/>
    </source>
</evidence>
<dbReference type="AlphaFoldDB" id="G7ITI4"/>
<evidence type="ECO:0000256" key="7">
    <source>
        <dbReference type="ARBA" id="ARBA00022833"/>
    </source>
</evidence>
<organism evidence="8 10">
    <name type="scientific">Medicago truncatula</name>
    <name type="common">Barrel medic</name>
    <name type="synonym">Medicago tribuloides</name>
    <dbReference type="NCBI Taxonomy" id="3880"/>
    <lineage>
        <taxon>Eukaryota</taxon>
        <taxon>Viridiplantae</taxon>
        <taxon>Streptophyta</taxon>
        <taxon>Embryophyta</taxon>
        <taxon>Tracheophyta</taxon>
        <taxon>Spermatophyta</taxon>
        <taxon>Magnoliopsida</taxon>
        <taxon>eudicotyledons</taxon>
        <taxon>Gunneridae</taxon>
        <taxon>Pentapetalae</taxon>
        <taxon>rosids</taxon>
        <taxon>fabids</taxon>
        <taxon>Fabales</taxon>
        <taxon>Fabaceae</taxon>
        <taxon>Papilionoideae</taxon>
        <taxon>50 kb inversion clade</taxon>
        <taxon>NPAAA clade</taxon>
        <taxon>Hologalegina</taxon>
        <taxon>IRL clade</taxon>
        <taxon>Trifolieae</taxon>
        <taxon>Medicago</taxon>
    </lineage>
</organism>
<accession>G7ITI4</accession>
<proteinExistence type="predicted"/>
<evidence type="ECO:0000313" key="9">
    <source>
        <dbReference type="EnsemblPlants" id="AES66602"/>
    </source>
</evidence>
<evidence type="ECO:0000313" key="8">
    <source>
        <dbReference type="EMBL" id="AES66602.2"/>
    </source>
</evidence>
<evidence type="ECO:0000256" key="3">
    <source>
        <dbReference type="ARBA" id="ARBA00022679"/>
    </source>
</evidence>
<dbReference type="PANTHER" id="PTHR22937">
    <property type="entry name" value="E3 UBIQUITIN-PROTEIN LIGASE RNF165"/>
    <property type="match status" value="1"/>
</dbReference>
<dbReference type="STRING" id="3880.G7ITI4"/>
<dbReference type="PANTHER" id="PTHR22937:SF200">
    <property type="entry name" value="RING-TYPE E3 UBIQUITIN TRANSFERASE"/>
    <property type="match status" value="1"/>
</dbReference>
<keyword evidence="6" id="KW-0833">Ubl conjugation pathway</keyword>
<dbReference type="GO" id="GO:0061630">
    <property type="term" value="F:ubiquitin protein ligase activity"/>
    <property type="evidence" value="ECO:0000318"/>
    <property type="project" value="GO_Central"/>
</dbReference>
<reference evidence="8 10" key="1">
    <citation type="journal article" date="2011" name="Nature">
        <title>The Medicago genome provides insight into the evolution of rhizobial symbioses.</title>
        <authorList>
            <person name="Young N.D."/>
            <person name="Debelle F."/>
            <person name="Oldroyd G.E."/>
            <person name="Geurts R."/>
            <person name="Cannon S.B."/>
            <person name="Udvardi M.K."/>
            <person name="Benedito V.A."/>
            <person name="Mayer K.F."/>
            <person name="Gouzy J."/>
            <person name="Schoof H."/>
            <person name="Van de Peer Y."/>
            <person name="Proost S."/>
            <person name="Cook D.R."/>
            <person name="Meyers B.C."/>
            <person name="Spannagl M."/>
            <person name="Cheung F."/>
            <person name="De Mita S."/>
            <person name="Krishnakumar V."/>
            <person name="Gundlach H."/>
            <person name="Zhou S."/>
            <person name="Mudge J."/>
            <person name="Bharti A.K."/>
            <person name="Murray J.D."/>
            <person name="Naoumkina M.A."/>
            <person name="Rosen B."/>
            <person name="Silverstein K.A."/>
            <person name="Tang H."/>
            <person name="Rombauts S."/>
            <person name="Zhao P.X."/>
            <person name="Zhou P."/>
            <person name="Barbe V."/>
            <person name="Bardou P."/>
            <person name="Bechner M."/>
            <person name="Bellec A."/>
            <person name="Berger A."/>
            <person name="Berges H."/>
            <person name="Bidwell S."/>
            <person name="Bisseling T."/>
            <person name="Choisne N."/>
            <person name="Couloux A."/>
            <person name="Denny R."/>
            <person name="Deshpande S."/>
            <person name="Dai X."/>
            <person name="Doyle J.J."/>
            <person name="Dudez A.M."/>
            <person name="Farmer A.D."/>
            <person name="Fouteau S."/>
            <person name="Franken C."/>
            <person name="Gibelin C."/>
            <person name="Gish J."/>
            <person name="Goldstein S."/>
            <person name="Gonzalez A.J."/>
            <person name="Green P.J."/>
            <person name="Hallab A."/>
            <person name="Hartog M."/>
            <person name="Hua A."/>
            <person name="Humphray S.J."/>
            <person name="Jeong D.H."/>
            <person name="Jing Y."/>
            <person name="Jocker A."/>
            <person name="Kenton S.M."/>
            <person name="Kim D.J."/>
            <person name="Klee K."/>
            <person name="Lai H."/>
            <person name="Lang C."/>
            <person name="Lin S."/>
            <person name="Macmil S.L."/>
            <person name="Magdelenat G."/>
            <person name="Matthews L."/>
            <person name="McCorrison J."/>
            <person name="Monaghan E.L."/>
            <person name="Mun J.H."/>
            <person name="Najar F.Z."/>
            <person name="Nicholson C."/>
            <person name="Noirot C."/>
            <person name="O'Bleness M."/>
            <person name="Paule C.R."/>
            <person name="Poulain J."/>
            <person name="Prion F."/>
            <person name="Qin B."/>
            <person name="Qu C."/>
            <person name="Retzel E.F."/>
            <person name="Riddle C."/>
            <person name="Sallet E."/>
            <person name="Samain S."/>
            <person name="Samson N."/>
            <person name="Sanders I."/>
            <person name="Saurat O."/>
            <person name="Scarpelli C."/>
            <person name="Schiex T."/>
            <person name="Segurens B."/>
            <person name="Severin A.J."/>
            <person name="Sherrier D.J."/>
            <person name="Shi R."/>
            <person name="Sims S."/>
            <person name="Singer S.R."/>
            <person name="Sinharoy S."/>
            <person name="Sterck L."/>
            <person name="Viollet A."/>
            <person name="Wang B.B."/>
            <person name="Wang K."/>
            <person name="Wang M."/>
            <person name="Wang X."/>
            <person name="Warfsmann J."/>
            <person name="Weissenbach J."/>
            <person name="White D.D."/>
            <person name="White J.D."/>
            <person name="Wiley G.B."/>
            <person name="Wincker P."/>
            <person name="Xing Y."/>
            <person name="Yang L."/>
            <person name="Yao Z."/>
            <person name="Ying F."/>
            <person name="Zhai J."/>
            <person name="Zhou L."/>
            <person name="Zuber A."/>
            <person name="Denarie J."/>
            <person name="Dixon R.A."/>
            <person name="May G.D."/>
            <person name="Schwartz D.C."/>
            <person name="Rogers J."/>
            <person name="Quetier F."/>
            <person name="Town C.D."/>
            <person name="Roe B.A."/>
        </authorList>
    </citation>
    <scope>NUCLEOTIDE SEQUENCE [LARGE SCALE GENOMIC DNA]</scope>
    <source>
        <strain evidence="8">A17</strain>
        <strain evidence="9 10">cv. Jemalong A17</strain>
    </source>
</reference>
<evidence type="ECO:0000313" key="10">
    <source>
        <dbReference type="Proteomes" id="UP000002051"/>
    </source>
</evidence>
<keyword evidence="10" id="KW-1185">Reference proteome</keyword>
<evidence type="ECO:0000256" key="1">
    <source>
        <dbReference type="ARBA" id="ARBA00000900"/>
    </source>
</evidence>
<evidence type="ECO:0000256" key="4">
    <source>
        <dbReference type="ARBA" id="ARBA00022723"/>
    </source>
</evidence>
<keyword evidence="5" id="KW-0863">Zinc-finger</keyword>
<dbReference type="eggNOG" id="KOG0800">
    <property type="taxonomic scope" value="Eukaryota"/>
</dbReference>
<reference evidence="8 10" key="2">
    <citation type="journal article" date="2014" name="BMC Genomics">
        <title>An improved genome release (version Mt4.0) for the model legume Medicago truncatula.</title>
        <authorList>
            <person name="Tang H."/>
            <person name="Krishnakumar V."/>
            <person name="Bidwell S."/>
            <person name="Rosen B."/>
            <person name="Chan A."/>
            <person name="Zhou S."/>
            <person name="Gentzbittel L."/>
            <person name="Childs K.L."/>
            <person name="Yandell M."/>
            <person name="Gundlach H."/>
            <person name="Mayer K.F."/>
            <person name="Schwartz D.C."/>
            <person name="Town C.D."/>
        </authorList>
    </citation>
    <scope>GENOME REANNOTATION</scope>
    <source>
        <strain evidence="9 10">cv. Jemalong A17</strain>
    </source>
</reference>
<evidence type="ECO:0000256" key="2">
    <source>
        <dbReference type="ARBA" id="ARBA00012483"/>
    </source>
</evidence>
<keyword evidence="3" id="KW-0808">Transferase</keyword>
<dbReference type="Proteomes" id="UP000002051">
    <property type="component" value="Chromosome 2"/>
</dbReference>
<gene>
    <name evidence="8" type="ordered locus">MTR_2g076240</name>
</gene>
<evidence type="ECO:0000256" key="5">
    <source>
        <dbReference type="ARBA" id="ARBA00022771"/>
    </source>
</evidence>
<dbReference type="GO" id="GO:0005634">
    <property type="term" value="C:nucleus"/>
    <property type="evidence" value="ECO:0000318"/>
    <property type="project" value="GO_Central"/>
</dbReference>
<dbReference type="EC" id="2.3.2.27" evidence="2"/>
<name>G7ITI4_MEDTR</name>
<dbReference type="HOGENOM" id="CLU_1449728_0_0_1"/>
<dbReference type="GO" id="GO:0008270">
    <property type="term" value="F:zinc ion binding"/>
    <property type="evidence" value="ECO:0007669"/>
    <property type="project" value="UniProtKB-KW"/>
</dbReference>
<keyword evidence="4" id="KW-0479">Metal-binding</keyword>
<dbReference type="EnsemblPlants" id="AES66602">
    <property type="protein sequence ID" value="AES66602"/>
    <property type="gene ID" value="MTR_2g076240"/>
</dbReference>
<dbReference type="EMBL" id="CM001218">
    <property type="protein sequence ID" value="AES66602.2"/>
    <property type="molecule type" value="Genomic_DNA"/>
</dbReference>